<keyword evidence="2" id="KW-1185">Reference proteome</keyword>
<sequence>MVEFADLLAEDKQLQFAKSAIGRYKRDKTPDFIEKDSHYKKIVGKISAQSNNSLTGGFGLANRRHIVNVDDISKINYEMIKNSPGNMVVVNGGSGNESDSETRLESEVNGLKTKLFKNHLYSLNEDYLKGVDTKVSDAAAAATVAAGESPEDIPLEDQSKWLKQIQIDLIGTYTSLVEQEKKWFAMKELLLDANAELDLFSTREVRKSQPNINMGEMDISSNPYSNISTLVFHKRKKRKLNIESTKST</sequence>
<dbReference type="GO" id="GO:0031011">
    <property type="term" value="C:Ino80 complex"/>
    <property type="evidence" value="ECO:0007669"/>
    <property type="project" value="EnsemblFungi"/>
</dbReference>
<dbReference type="Proteomes" id="UP000000267">
    <property type="component" value="Unassembled WGS sequence"/>
</dbReference>
<dbReference type="FunCoup" id="A7TJR0">
    <property type="interactions" value="185"/>
</dbReference>
<dbReference type="PhylomeDB" id="A7TJR0"/>
<dbReference type="InParanoid" id="A7TJR0"/>
<dbReference type="KEGG" id="vpo:Kpol_1058p26"/>
<protein>
    <submittedName>
        <fullName evidence="1">Uncharacterized protein</fullName>
    </submittedName>
</protein>
<dbReference type="GeneID" id="5545707"/>
<dbReference type="GO" id="GO:0000781">
    <property type="term" value="C:chromosome, telomeric region"/>
    <property type="evidence" value="ECO:0007669"/>
    <property type="project" value="GOC"/>
</dbReference>
<name>A7TJR0_VANPO</name>
<proteinExistence type="predicted"/>
<evidence type="ECO:0000313" key="2">
    <source>
        <dbReference type="Proteomes" id="UP000000267"/>
    </source>
</evidence>
<dbReference type="RefSeq" id="XP_001645347.1">
    <property type="nucleotide sequence ID" value="XM_001645297.1"/>
</dbReference>
<dbReference type="EMBL" id="DS480403">
    <property type="protein sequence ID" value="EDO17489.1"/>
    <property type="molecule type" value="Genomic_DNA"/>
</dbReference>
<dbReference type="AlphaFoldDB" id="A7TJR0"/>
<organism evidence="2">
    <name type="scientific">Vanderwaltozyma polyspora (strain ATCC 22028 / DSM 70294 / BCRC 21397 / CBS 2163 / NBRC 10782 / NRRL Y-8283 / UCD 57-17)</name>
    <name type="common">Kluyveromyces polysporus</name>
    <dbReference type="NCBI Taxonomy" id="436907"/>
    <lineage>
        <taxon>Eukaryota</taxon>
        <taxon>Fungi</taxon>
        <taxon>Dikarya</taxon>
        <taxon>Ascomycota</taxon>
        <taxon>Saccharomycotina</taxon>
        <taxon>Saccharomycetes</taxon>
        <taxon>Saccharomycetales</taxon>
        <taxon>Saccharomycetaceae</taxon>
        <taxon>Vanderwaltozyma</taxon>
    </lineage>
</organism>
<dbReference type="GO" id="GO:0000722">
    <property type="term" value="P:telomere maintenance via recombination"/>
    <property type="evidence" value="ECO:0007669"/>
    <property type="project" value="EnsemblFungi"/>
</dbReference>
<dbReference type="HOGENOM" id="CLU_105947_0_0_1"/>
<dbReference type="GO" id="GO:0031509">
    <property type="term" value="P:subtelomeric heterochromatin formation"/>
    <property type="evidence" value="ECO:0007669"/>
    <property type="project" value="EnsemblFungi"/>
</dbReference>
<evidence type="ECO:0000313" key="1">
    <source>
        <dbReference type="EMBL" id="EDO17489.1"/>
    </source>
</evidence>
<dbReference type="OrthoDB" id="4063618at2759"/>
<dbReference type="OMA" id="KINYEMV"/>
<dbReference type="STRING" id="436907.A7TJR0"/>
<dbReference type="eggNOG" id="ENOG502S125">
    <property type="taxonomic scope" value="Eukaryota"/>
</dbReference>
<accession>A7TJR0</accession>
<gene>
    <name evidence="1" type="ORF">Kpol_1058p26</name>
</gene>
<reference evidence="1 2" key="1">
    <citation type="journal article" date="2007" name="Proc. Natl. Acad. Sci. U.S.A.">
        <title>Independent sorting-out of thousands of duplicated gene pairs in two yeast species descended from a whole-genome duplication.</title>
        <authorList>
            <person name="Scannell D.R."/>
            <person name="Frank A.C."/>
            <person name="Conant G.C."/>
            <person name="Byrne K.P."/>
            <person name="Woolfit M."/>
            <person name="Wolfe K.H."/>
        </authorList>
    </citation>
    <scope>NUCLEOTIDE SEQUENCE [LARGE SCALE GENOMIC DNA]</scope>
    <source>
        <strain evidence="2">ATCC 22028 / DSM 70294 / BCRC 21397 / CBS 2163 / NBRC 10782 / NRRL Y-8283 / UCD 57-17</strain>
    </source>
</reference>